<gene>
    <name evidence="3" type="ORF">UFOPK4061_01151</name>
</gene>
<protein>
    <submittedName>
        <fullName evidence="3">Unannotated protein</fullName>
    </submittedName>
</protein>
<dbReference type="InterPro" id="IPR013783">
    <property type="entry name" value="Ig-like_fold"/>
</dbReference>
<accession>A0A6J7QJF0</accession>
<dbReference type="InterPro" id="IPR036116">
    <property type="entry name" value="FN3_sf"/>
</dbReference>
<name>A0A6J7QJF0_9ZZZZ</name>
<organism evidence="3">
    <name type="scientific">freshwater metagenome</name>
    <dbReference type="NCBI Taxonomy" id="449393"/>
    <lineage>
        <taxon>unclassified sequences</taxon>
        <taxon>metagenomes</taxon>
        <taxon>ecological metagenomes</taxon>
    </lineage>
</organism>
<dbReference type="InterPro" id="IPR003961">
    <property type="entry name" value="FN3_dom"/>
</dbReference>
<reference evidence="3" key="1">
    <citation type="submission" date="2020-05" db="EMBL/GenBank/DDBJ databases">
        <authorList>
            <person name="Chiriac C."/>
            <person name="Salcher M."/>
            <person name="Ghai R."/>
            <person name="Kavagutti S V."/>
        </authorList>
    </citation>
    <scope>NUCLEOTIDE SEQUENCE</scope>
</reference>
<feature type="compositionally biased region" description="Low complexity" evidence="1">
    <location>
        <begin position="31"/>
        <end position="42"/>
    </location>
</feature>
<sequence>MNASGAGPRVPSQVPAPGPERRPEPAPSPTAAPTVAPVPTAAPGGGGSSKAGQAITLANPGSQNYGTTPTLAATSTSGLAVSLTSSTGGVCMVAGGGALAFLSAGTCTISADQAGNGAYSAAPQVIVSFTVAAVAPGAPTVGAATAGSAQASVAFTAPSSLGGSAITSYTVTSSAGGFTGTGASSPVVVTGLTNGTAYTFSVTATNSAGTSASSSASGSVTPATVPGAPNIGAVAVGSGTSATVAFTAPTFNGGADIASYTATSSPGSVTATLVQAGSGTITVSGLTTGTAYSFTVTATNSRGTSSASSASSAVTPGYVLGSSGLGGGLVFLISGGMTYEMAPNNWGSAEAGAQWCGVASDVTGAVGTAIGTGSANTTAMDAACSSGAGQLAADYAGGGMTDWYLPSQEELRAMYSYSIPTAQTATYGFAGGYYWSSSQWNTPDAVRVQFGPGGGAISAVSKTGYSFPVRPIRSSVT</sequence>
<feature type="domain" description="Fibronectin type-III" evidence="2">
    <location>
        <begin position="135"/>
        <end position="224"/>
    </location>
</feature>
<dbReference type="PANTHER" id="PTHR34720">
    <property type="entry name" value="MICROCYSTIN DEPENDENT PROTEIN"/>
    <property type="match status" value="1"/>
</dbReference>
<dbReference type="EMBL" id="CAFBPD010000204">
    <property type="protein sequence ID" value="CAB5016559.1"/>
    <property type="molecule type" value="Genomic_DNA"/>
</dbReference>
<dbReference type="Gene3D" id="2.60.40.10">
    <property type="entry name" value="Immunoglobulins"/>
    <property type="match status" value="2"/>
</dbReference>
<evidence type="ECO:0000259" key="2">
    <source>
        <dbReference type="PROSITE" id="PS50853"/>
    </source>
</evidence>
<evidence type="ECO:0000313" key="3">
    <source>
        <dbReference type="EMBL" id="CAB5016559.1"/>
    </source>
</evidence>
<dbReference type="PANTHER" id="PTHR34720:SF9">
    <property type="entry name" value="BLR4714 PROTEIN"/>
    <property type="match status" value="1"/>
</dbReference>
<dbReference type="PROSITE" id="PS50853">
    <property type="entry name" value="FN3"/>
    <property type="match status" value="2"/>
</dbReference>
<dbReference type="SUPFAM" id="SSF49265">
    <property type="entry name" value="Fibronectin type III"/>
    <property type="match status" value="1"/>
</dbReference>
<dbReference type="CDD" id="cd00063">
    <property type="entry name" value="FN3"/>
    <property type="match status" value="2"/>
</dbReference>
<proteinExistence type="predicted"/>
<evidence type="ECO:0000256" key="1">
    <source>
        <dbReference type="SAM" id="MobiDB-lite"/>
    </source>
</evidence>
<feature type="region of interest" description="Disordered" evidence="1">
    <location>
        <begin position="1"/>
        <end position="64"/>
    </location>
</feature>
<dbReference type="SMART" id="SM00060">
    <property type="entry name" value="FN3"/>
    <property type="match status" value="2"/>
</dbReference>
<dbReference type="AlphaFoldDB" id="A0A6J7QJF0"/>
<feature type="domain" description="Fibronectin type-III" evidence="2">
    <location>
        <begin position="225"/>
        <end position="318"/>
    </location>
</feature>
<dbReference type="Pfam" id="PF00041">
    <property type="entry name" value="fn3"/>
    <property type="match status" value="2"/>
</dbReference>